<organism evidence="1 2">
    <name type="scientific">Armillaria gallica</name>
    <name type="common">Bulbous honey fungus</name>
    <name type="synonym">Armillaria bulbosa</name>
    <dbReference type="NCBI Taxonomy" id="47427"/>
    <lineage>
        <taxon>Eukaryota</taxon>
        <taxon>Fungi</taxon>
        <taxon>Dikarya</taxon>
        <taxon>Basidiomycota</taxon>
        <taxon>Agaricomycotina</taxon>
        <taxon>Agaricomycetes</taxon>
        <taxon>Agaricomycetidae</taxon>
        <taxon>Agaricales</taxon>
        <taxon>Marasmiineae</taxon>
        <taxon>Physalacriaceae</taxon>
        <taxon>Armillaria</taxon>
    </lineage>
</organism>
<dbReference type="AlphaFoldDB" id="A0A2H3DTD6"/>
<evidence type="ECO:0000313" key="2">
    <source>
        <dbReference type="Proteomes" id="UP000217790"/>
    </source>
</evidence>
<dbReference type="Proteomes" id="UP000217790">
    <property type="component" value="Unassembled WGS sequence"/>
</dbReference>
<dbReference type="InParanoid" id="A0A2H3DTD6"/>
<sequence length="87" mass="9726">MCTDLRYCWNDSGGMSIVSFALTSRRFSGSLQVYHIKSSFSTRKVVPIDLPPYAHIWHKTRAAINWSASKVCPPHEMASAKVLSLSP</sequence>
<accession>A0A2H3DTD6</accession>
<dbReference type="EMBL" id="KZ293659">
    <property type="protein sequence ID" value="PBK92367.1"/>
    <property type="molecule type" value="Genomic_DNA"/>
</dbReference>
<proteinExistence type="predicted"/>
<evidence type="ECO:0000313" key="1">
    <source>
        <dbReference type="EMBL" id="PBK92367.1"/>
    </source>
</evidence>
<keyword evidence="2" id="KW-1185">Reference proteome</keyword>
<name>A0A2H3DTD6_ARMGA</name>
<gene>
    <name evidence="1" type="ORF">ARMGADRAFT_184703</name>
</gene>
<protein>
    <submittedName>
        <fullName evidence="1">Uncharacterized protein</fullName>
    </submittedName>
</protein>
<reference evidence="2" key="1">
    <citation type="journal article" date="2017" name="Nat. Ecol. Evol.">
        <title>Genome expansion and lineage-specific genetic innovations in the forest pathogenic fungi Armillaria.</title>
        <authorList>
            <person name="Sipos G."/>
            <person name="Prasanna A.N."/>
            <person name="Walter M.C."/>
            <person name="O'Connor E."/>
            <person name="Balint B."/>
            <person name="Krizsan K."/>
            <person name="Kiss B."/>
            <person name="Hess J."/>
            <person name="Varga T."/>
            <person name="Slot J."/>
            <person name="Riley R."/>
            <person name="Boka B."/>
            <person name="Rigling D."/>
            <person name="Barry K."/>
            <person name="Lee J."/>
            <person name="Mihaltcheva S."/>
            <person name="LaButti K."/>
            <person name="Lipzen A."/>
            <person name="Waldron R."/>
            <person name="Moloney N.M."/>
            <person name="Sperisen C."/>
            <person name="Kredics L."/>
            <person name="Vagvoelgyi C."/>
            <person name="Patrignani A."/>
            <person name="Fitzpatrick D."/>
            <person name="Nagy I."/>
            <person name="Doyle S."/>
            <person name="Anderson J.B."/>
            <person name="Grigoriev I.V."/>
            <person name="Gueldener U."/>
            <person name="Muensterkoetter M."/>
            <person name="Nagy L.G."/>
        </authorList>
    </citation>
    <scope>NUCLEOTIDE SEQUENCE [LARGE SCALE GENOMIC DNA]</scope>
    <source>
        <strain evidence="2">Ar21-2</strain>
    </source>
</reference>